<comment type="caution">
    <text evidence="2">The sequence shown here is derived from an EMBL/GenBank/DDBJ whole genome shotgun (WGS) entry which is preliminary data.</text>
</comment>
<dbReference type="EMBL" id="JBHTMP010000103">
    <property type="protein sequence ID" value="MFD1325915.1"/>
    <property type="molecule type" value="Genomic_DNA"/>
</dbReference>
<keyword evidence="3" id="KW-1185">Reference proteome</keyword>
<accession>A0ABW3YNP9</accession>
<gene>
    <name evidence="2" type="ORF">ACFQ4H_33040</name>
</gene>
<evidence type="ECO:0000256" key="1">
    <source>
        <dbReference type="SAM" id="MobiDB-lite"/>
    </source>
</evidence>
<evidence type="ECO:0000313" key="3">
    <source>
        <dbReference type="Proteomes" id="UP001597260"/>
    </source>
</evidence>
<feature type="region of interest" description="Disordered" evidence="1">
    <location>
        <begin position="143"/>
        <end position="165"/>
    </location>
</feature>
<dbReference type="RefSeq" id="WP_377578886.1">
    <property type="nucleotide sequence ID" value="NZ_JBHTMP010000103.1"/>
</dbReference>
<organism evidence="2 3">
    <name type="scientific">Micromonospora sonneratiae</name>
    <dbReference type="NCBI Taxonomy" id="1184706"/>
    <lineage>
        <taxon>Bacteria</taxon>
        <taxon>Bacillati</taxon>
        <taxon>Actinomycetota</taxon>
        <taxon>Actinomycetes</taxon>
        <taxon>Micromonosporales</taxon>
        <taxon>Micromonosporaceae</taxon>
        <taxon>Micromonospora</taxon>
    </lineage>
</organism>
<dbReference type="Proteomes" id="UP001597260">
    <property type="component" value="Unassembled WGS sequence"/>
</dbReference>
<name>A0ABW3YNP9_9ACTN</name>
<proteinExistence type="predicted"/>
<reference evidence="3" key="1">
    <citation type="journal article" date="2019" name="Int. J. Syst. Evol. Microbiol.">
        <title>The Global Catalogue of Microorganisms (GCM) 10K type strain sequencing project: providing services to taxonomists for standard genome sequencing and annotation.</title>
        <authorList>
            <consortium name="The Broad Institute Genomics Platform"/>
            <consortium name="The Broad Institute Genome Sequencing Center for Infectious Disease"/>
            <person name="Wu L."/>
            <person name="Ma J."/>
        </authorList>
    </citation>
    <scope>NUCLEOTIDE SEQUENCE [LARGE SCALE GENOMIC DNA]</scope>
    <source>
        <strain evidence="3">JCM 31037</strain>
    </source>
</reference>
<evidence type="ECO:0000313" key="2">
    <source>
        <dbReference type="EMBL" id="MFD1325915.1"/>
    </source>
</evidence>
<sequence>MPAVSMSGTWWVTVVSKESLFAQRVVISGDVQKMLGGEVGNSTSVSGRRWILGFEHDRGDGIWRHNASVEAGEIVRRGDELQRWIATKDVFWSGDRDHDDLKLLLTRPASTGQALGAPYAAEADLRELSTPWVLPSVEIPEVPHDRSRSASRTRSAGTRQRRLLR</sequence>
<protein>
    <submittedName>
        <fullName evidence="2">Uncharacterized protein</fullName>
    </submittedName>
</protein>